<feature type="transmembrane region" description="Helical" evidence="1">
    <location>
        <begin position="45"/>
        <end position="63"/>
    </location>
</feature>
<dbReference type="InterPro" id="IPR024311">
    <property type="entry name" value="Lipocalin-like"/>
</dbReference>
<keyword evidence="1" id="KW-0472">Membrane</keyword>
<feature type="domain" description="Lipocalin-like" evidence="2">
    <location>
        <begin position="68"/>
        <end position="181"/>
    </location>
</feature>
<organism evidence="3 4">
    <name type="scientific">Ruminococcus gauvreauii</name>
    <dbReference type="NCBI Taxonomy" id="438033"/>
    <lineage>
        <taxon>Bacteria</taxon>
        <taxon>Bacillati</taxon>
        <taxon>Bacillota</taxon>
        <taxon>Clostridia</taxon>
        <taxon>Eubacteriales</taxon>
        <taxon>Oscillospiraceae</taxon>
        <taxon>Ruminococcus</taxon>
    </lineage>
</organism>
<protein>
    <recommendedName>
        <fullName evidence="2">Lipocalin-like domain-containing protein</fullName>
    </recommendedName>
</protein>
<proteinExistence type="predicted"/>
<keyword evidence="1" id="KW-1133">Transmembrane helix</keyword>
<accession>A0ABY5VM36</accession>
<dbReference type="EMBL" id="CP102290">
    <property type="protein sequence ID" value="UWP61226.1"/>
    <property type="molecule type" value="Genomic_DNA"/>
</dbReference>
<evidence type="ECO:0000313" key="3">
    <source>
        <dbReference type="EMBL" id="UWP61226.1"/>
    </source>
</evidence>
<sequence>MYCKKCGTPITGDHCFCTNCGTRAGAETGIKEKLGMGTISPGRRSVMILAAILLIVGIAFFATRSRGIVGKWQLTDIEFTEEAREMIEEQWNQMSQDERESVEAELDGRDVIEYFTDVIREEKGVDLFSTTMEFRKDGSYYTNADGVSAAGSWSYDNSVLTITYDGQTASVTAILKGNKLKVAESESGMSAYAVFKRV</sequence>
<dbReference type="Proteomes" id="UP001060164">
    <property type="component" value="Chromosome"/>
</dbReference>
<dbReference type="Pfam" id="PF13648">
    <property type="entry name" value="Lipocalin_4"/>
    <property type="match status" value="1"/>
</dbReference>
<dbReference type="RefSeq" id="WP_028527703.1">
    <property type="nucleotide sequence ID" value="NZ_CABLBR010000004.1"/>
</dbReference>
<keyword evidence="1" id="KW-0812">Transmembrane</keyword>
<reference evidence="3" key="1">
    <citation type="journal article" date="2022" name="Cell">
        <title>Design, construction, and in vivo augmentation of a complex gut microbiome.</title>
        <authorList>
            <person name="Cheng A.G."/>
            <person name="Ho P.Y."/>
            <person name="Aranda-Diaz A."/>
            <person name="Jain S."/>
            <person name="Yu F.B."/>
            <person name="Meng X."/>
            <person name="Wang M."/>
            <person name="Iakiviak M."/>
            <person name="Nagashima K."/>
            <person name="Zhao A."/>
            <person name="Murugkar P."/>
            <person name="Patil A."/>
            <person name="Atabakhsh K."/>
            <person name="Weakley A."/>
            <person name="Yan J."/>
            <person name="Brumbaugh A.R."/>
            <person name="Higginbottom S."/>
            <person name="Dimas A."/>
            <person name="Shiver A.L."/>
            <person name="Deutschbauer A."/>
            <person name="Neff N."/>
            <person name="Sonnenburg J.L."/>
            <person name="Huang K.C."/>
            <person name="Fischbach M.A."/>
        </authorList>
    </citation>
    <scope>NUCLEOTIDE SEQUENCE</scope>
    <source>
        <strain evidence="3">DSM 19829</strain>
    </source>
</reference>
<evidence type="ECO:0000313" key="4">
    <source>
        <dbReference type="Proteomes" id="UP001060164"/>
    </source>
</evidence>
<name>A0ABY5VM36_9FIRM</name>
<gene>
    <name evidence="3" type="ORF">NQ502_09455</name>
</gene>
<keyword evidence="4" id="KW-1185">Reference proteome</keyword>
<evidence type="ECO:0000256" key="1">
    <source>
        <dbReference type="SAM" id="Phobius"/>
    </source>
</evidence>
<evidence type="ECO:0000259" key="2">
    <source>
        <dbReference type="Pfam" id="PF13648"/>
    </source>
</evidence>